<sequence>MAENIIVPLVDSPELGPVCTGLNCTYCLCVKPGDTITCMTSSTKVSLWIGNNRVALQSTFVDSVNAYISYDAIKEEDHQIKALCSAVYDNNSVLNTSAFVYVYSK</sequence>
<organism evidence="1 2">
    <name type="scientific">Dreissena polymorpha</name>
    <name type="common">Zebra mussel</name>
    <name type="synonym">Mytilus polymorpha</name>
    <dbReference type="NCBI Taxonomy" id="45954"/>
    <lineage>
        <taxon>Eukaryota</taxon>
        <taxon>Metazoa</taxon>
        <taxon>Spiralia</taxon>
        <taxon>Lophotrochozoa</taxon>
        <taxon>Mollusca</taxon>
        <taxon>Bivalvia</taxon>
        <taxon>Autobranchia</taxon>
        <taxon>Heteroconchia</taxon>
        <taxon>Euheterodonta</taxon>
        <taxon>Imparidentia</taxon>
        <taxon>Neoheterodontei</taxon>
        <taxon>Myida</taxon>
        <taxon>Dreissenoidea</taxon>
        <taxon>Dreissenidae</taxon>
        <taxon>Dreissena</taxon>
    </lineage>
</organism>
<name>A0A9D4QXW0_DREPO</name>
<accession>A0A9D4QXW0</accession>
<keyword evidence="2" id="KW-1185">Reference proteome</keyword>
<gene>
    <name evidence="1" type="ORF">DPMN_089235</name>
</gene>
<dbReference type="Proteomes" id="UP000828390">
    <property type="component" value="Unassembled WGS sequence"/>
</dbReference>
<reference evidence="1" key="2">
    <citation type="submission" date="2020-11" db="EMBL/GenBank/DDBJ databases">
        <authorList>
            <person name="McCartney M.A."/>
            <person name="Auch B."/>
            <person name="Kono T."/>
            <person name="Mallez S."/>
            <person name="Becker A."/>
            <person name="Gohl D.M."/>
            <person name="Silverstein K.A.T."/>
            <person name="Koren S."/>
            <person name="Bechman K.B."/>
            <person name="Herman A."/>
            <person name="Abrahante J.E."/>
            <person name="Garbe J."/>
        </authorList>
    </citation>
    <scope>NUCLEOTIDE SEQUENCE</scope>
    <source>
        <strain evidence="1">Duluth1</strain>
        <tissue evidence="1">Whole animal</tissue>
    </source>
</reference>
<protein>
    <submittedName>
        <fullName evidence="1">Uncharacterized protein</fullName>
    </submittedName>
</protein>
<proteinExistence type="predicted"/>
<evidence type="ECO:0000313" key="1">
    <source>
        <dbReference type="EMBL" id="KAH3846928.1"/>
    </source>
</evidence>
<evidence type="ECO:0000313" key="2">
    <source>
        <dbReference type="Proteomes" id="UP000828390"/>
    </source>
</evidence>
<comment type="caution">
    <text evidence="1">The sequence shown here is derived from an EMBL/GenBank/DDBJ whole genome shotgun (WGS) entry which is preliminary data.</text>
</comment>
<reference evidence="1" key="1">
    <citation type="journal article" date="2019" name="bioRxiv">
        <title>The Genome of the Zebra Mussel, Dreissena polymorpha: A Resource for Invasive Species Research.</title>
        <authorList>
            <person name="McCartney M.A."/>
            <person name="Auch B."/>
            <person name="Kono T."/>
            <person name="Mallez S."/>
            <person name="Zhang Y."/>
            <person name="Obille A."/>
            <person name="Becker A."/>
            <person name="Abrahante J.E."/>
            <person name="Garbe J."/>
            <person name="Badalamenti J.P."/>
            <person name="Herman A."/>
            <person name="Mangelson H."/>
            <person name="Liachko I."/>
            <person name="Sullivan S."/>
            <person name="Sone E.D."/>
            <person name="Koren S."/>
            <person name="Silverstein K.A.T."/>
            <person name="Beckman K.B."/>
            <person name="Gohl D.M."/>
        </authorList>
    </citation>
    <scope>NUCLEOTIDE SEQUENCE</scope>
    <source>
        <strain evidence="1">Duluth1</strain>
        <tissue evidence="1">Whole animal</tissue>
    </source>
</reference>
<dbReference type="EMBL" id="JAIWYP010000003">
    <property type="protein sequence ID" value="KAH3846928.1"/>
    <property type="molecule type" value="Genomic_DNA"/>
</dbReference>
<dbReference type="AlphaFoldDB" id="A0A9D4QXW0"/>